<evidence type="ECO:0008006" key="3">
    <source>
        <dbReference type="Google" id="ProtNLM"/>
    </source>
</evidence>
<dbReference type="EMBL" id="JAGIYY010000003">
    <property type="protein sequence ID" value="MBP0439448.1"/>
    <property type="molecule type" value="Genomic_DNA"/>
</dbReference>
<accession>A0A8J7QZ58</accession>
<protein>
    <recommendedName>
        <fullName evidence="3">Phage related protein</fullName>
    </recommendedName>
</protein>
<dbReference type="AlphaFoldDB" id="A0A8J7QZ58"/>
<proteinExistence type="predicted"/>
<sequence length="96" mass="10813">MSDGLNEEARLAILGELNKQSDGRLNETLLDRALAVQGYSRSREWLRTQLRKLEELDAIHITVAGDLLIAGITRAGLEHYEKRSNIDGIASRPRWS</sequence>
<evidence type="ECO:0000313" key="1">
    <source>
        <dbReference type="EMBL" id="MBP0439448.1"/>
    </source>
</evidence>
<evidence type="ECO:0000313" key="2">
    <source>
        <dbReference type="Proteomes" id="UP000666240"/>
    </source>
</evidence>
<dbReference type="RefSeq" id="WP_209335451.1">
    <property type="nucleotide sequence ID" value="NZ_JAGIYY010000003.1"/>
</dbReference>
<reference evidence="1" key="1">
    <citation type="submission" date="2021-03" db="EMBL/GenBank/DDBJ databases">
        <title>Genome sequencing and assembly of Tianweitania sediminis.</title>
        <authorList>
            <person name="Chhetri G."/>
        </authorList>
    </citation>
    <scope>NUCLEOTIDE SEQUENCE</scope>
    <source>
        <strain evidence="1">Z8</strain>
    </source>
</reference>
<name>A0A8J7QZ58_9HYPH</name>
<dbReference type="Proteomes" id="UP000666240">
    <property type="component" value="Unassembled WGS sequence"/>
</dbReference>
<keyword evidence="2" id="KW-1185">Reference proteome</keyword>
<comment type="caution">
    <text evidence="1">The sequence shown here is derived from an EMBL/GenBank/DDBJ whole genome shotgun (WGS) entry which is preliminary data.</text>
</comment>
<gene>
    <name evidence="1" type="ORF">J5Y06_12375</name>
</gene>
<organism evidence="1 2">
    <name type="scientific">Tianweitania sediminis</name>
    <dbReference type="NCBI Taxonomy" id="1502156"/>
    <lineage>
        <taxon>Bacteria</taxon>
        <taxon>Pseudomonadati</taxon>
        <taxon>Pseudomonadota</taxon>
        <taxon>Alphaproteobacteria</taxon>
        <taxon>Hyphomicrobiales</taxon>
        <taxon>Phyllobacteriaceae</taxon>
        <taxon>Tianweitania</taxon>
    </lineage>
</organism>